<dbReference type="EMBL" id="JYDL01000008">
    <property type="protein sequence ID" value="KRX26288.1"/>
    <property type="molecule type" value="Genomic_DNA"/>
</dbReference>
<name>A0A0V0SHF8_9BILA</name>
<keyword evidence="2" id="KW-1185">Reference proteome</keyword>
<accession>A0A0V0SHF8</accession>
<dbReference type="AlphaFoldDB" id="A0A0V0SHF8"/>
<dbReference type="Proteomes" id="UP000054630">
    <property type="component" value="Unassembled WGS sequence"/>
</dbReference>
<sequence length="66" mass="7816">MKVICKRNRFMLTLKLLQSNSGIFTHSKLNVTPLTFYKLIDSYCFSLRNCLNELNKKSMQNQFSKH</sequence>
<evidence type="ECO:0000313" key="1">
    <source>
        <dbReference type="EMBL" id="KRX26288.1"/>
    </source>
</evidence>
<protein>
    <submittedName>
        <fullName evidence="1">Uncharacterized protein</fullName>
    </submittedName>
</protein>
<reference evidence="1 2" key="1">
    <citation type="submission" date="2015-01" db="EMBL/GenBank/DDBJ databases">
        <title>Evolution of Trichinella species and genotypes.</title>
        <authorList>
            <person name="Korhonen P.K."/>
            <person name="Edoardo P."/>
            <person name="Giuseppe L.R."/>
            <person name="Gasser R.B."/>
        </authorList>
    </citation>
    <scope>NUCLEOTIDE SEQUENCE [LARGE SCALE GENOMIC DNA]</scope>
    <source>
        <strain evidence="1">ISS37</strain>
    </source>
</reference>
<organism evidence="1 2">
    <name type="scientific">Trichinella nelsoni</name>
    <dbReference type="NCBI Taxonomy" id="6336"/>
    <lineage>
        <taxon>Eukaryota</taxon>
        <taxon>Metazoa</taxon>
        <taxon>Ecdysozoa</taxon>
        <taxon>Nematoda</taxon>
        <taxon>Enoplea</taxon>
        <taxon>Dorylaimia</taxon>
        <taxon>Trichinellida</taxon>
        <taxon>Trichinellidae</taxon>
        <taxon>Trichinella</taxon>
    </lineage>
</organism>
<proteinExistence type="predicted"/>
<evidence type="ECO:0000313" key="2">
    <source>
        <dbReference type="Proteomes" id="UP000054630"/>
    </source>
</evidence>
<gene>
    <name evidence="1" type="ORF">T07_3088</name>
</gene>
<comment type="caution">
    <text evidence="1">The sequence shown here is derived from an EMBL/GenBank/DDBJ whole genome shotgun (WGS) entry which is preliminary data.</text>
</comment>